<proteinExistence type="predicted"/>
<accession>A0A7S0HM02</accession>
<organism evidence="1">
    <name type="scientific">Phaeocystis antarctica</name>
    <dbReference type="NCBI Taxonomy" id="33657"/>
    <lineage>
        <taxon>Eukaryota</taxon>
        <taxon>Haptista</taxon>
        <taxon>Haptophyta</taxon>
        <taxon>Prymnesiophyceae</taxon>
        <taxon>Phaeocystales</taxon>
        <taxon>Phaeocystaceae</taxon>
        <taxon>Phaeocystis</taxon>
    </lineage>
</organism>
<protein>
    <submittedName>
        <fullName evidence="1">Uncharacterized protein</fullName>
    </submittedName>
</protein>
<dbReference type="AlphaFoldDB" id="A0A7S0HM02"/>
<evidence type="ECO:0000313" key="1">
    <source>
        <dbReference type="EMBL" id="CAD8488959.1"/>
    </source>
</evidence>
<reference evidence="1" key="1">
    <citation type="submission" date="2021-01" db="EMBL/GenBank/DDBJ databases">
        <authorList>
            <person name="Corre E."/>
            <person name="Pelletier E."/>
            <person name="Niang G."/>
            <person name="Scheremetjew M."/>
            <person name="Finn R."/>
            <person name="Kale V."/>
            <person name="Holt S."/>
            <person name="Cochrane G."/>
            <person name="Meng A."/>
            <person name="Brown T."/>
            <person name="Cohen L."/>
        </authorList>
    </citation>
    <scope>NUCLEOTIDE SEQUENCE</scope>
    <source>
        <strain evidence="1">CCMP1374</strain>
    </source>
</reference>
<name>A0A7S0HM02_9EUKA</name>
<sequence length="205" mass="21478">MAAERAVGSGWGAKVKMYAGLQSAWWAGTYVICYRYQPTVLIMRTGWGSRAVHWVGGWLQRVAPSRYEKIASLSSRAYGSPHGRTVAEWVLINKAVSPVMLPALLGLASVMANRRAAAAEGLTSAAAAEGLERGPSSLVEIPLSAASPSPPVPPVPPVPPAAAAAAAATAASPDVPANALLLKELERLERLYYSNAGQSPPQKPK</sequence>
<dbReference type="EMBL" id="HBEP01018727">
    <property type="protein sequence ID" value="CAD8488959.1"/>
    <property type="molecule type" value="Transcribed_RNA"/>
</dbReference>
<gene>
    <name evidence="1" type="ORF">PANT1444_LOCUS10496</name>
</gene>